<evidence type="ECO:0000256" key="2">
    <source>
        <dbReference type="ARBA" id="ARBA00023125"/>
    </source>
</evidence>
<name>A0A0B6AL09_PRIM2</name>
<evidence type="ECO:0000256" key="1">
    <source>
        <dbReference type="ARBA" id="ARBA00023015"/>
    </source>
</evidence>
<organism evidence="4 5">
    <name type="scientific">Priestia megaterium (strain ATCC 14581 / DSM 32 / CCUG 1817 / JCM 2506 / NBRC 15308 / NCIMB 9376 / NCTC 10342 / NRRL B-14308 / VKM B-512 / Ford 19)</name>
    <name type="common">Bacillus megaterium</name>
    <dbReference type="NCBI Taxonomy" id="1348623"/>
    <lineage>
        <taxon>Bacteria</taxon>
        <taxon>Bacillati</taxon>
        <taxon>Bacillota</taxon>
        <taxon>Bacilli</taxon>
        <taxon>Bacillales</taxon>
        <taxon>Bacillaceae</taxon>
        <taxon>Priestia</taxon>
    </lineage>
</organism>
<dbReference type="PANTHER" id="PTHR42756:SF1">
    <property type="entry name" value="TRANSCRIPTIONAL REPRESSOR OF EMRAB OPERON"/>
    <property type="match status" value="1"/>
</dbReference>
<dbReference type="GO" id="GO:0003700">
    <property type="term" value="F:DNA-binding transcription factor activity"/>
    <property type="evidence" value="ECO:0007669"/>
    <property type="project" value="InterPro"/>
</dbReference>
<dbReference type="RefSeq" id="WP_013085370.1">
    <property type="nucleotide sequence ID" value="NZ_BCVB01000009.1"/>
</dbReference>
<keyword evidence="1" id="KW-0805">Transcription regulation</keyword>
<dbReference type="InterPro" id="IPR036388">
    <property type="entry name" value="WH-like_DNA-bd_sf"/>
</dbReference>
<evidence type="ECO:0000313" key="4">
    <source>
        <dbReference type="EMBL" id="AJI21747.1"/>
    </source>
</evidence>
<dbReference type="InterPro" id="IPR011991">
    <property type="entry name" value="ArsR-like_HTH"/>
</dbReference>
<dbReference type="Gene3D" id="1.10.10.10">
    <property type="entry name" value="Winged helix-like DNA-binding domain superfamily/Winged helix DNA-binding domain"/>
    <property type="match status" value="1"/>
</dbReference>
<dbReference type="HOGENOM" id="CLU_083287_18_0_9"/>
<sequence length="145" mass="16817">MSHSCSEKANVLYALQEVNKQINQKFEHCTGVSQSRLDILHQLYETGEMSQKALQQQVNIDNAAITRHLKQLEERDVVSRRKNPDDNRVTFVKLTKSGHEKIGAFRNEKARFIDEAFKDFSEEEQLLLSKMLERLKVNISAIERS</sequence>
<dbReference type="PANTHER" id="PTHR42756">
    <property type="entry name" value="TRANSCRIPTIONAL REGULATOR, MARR"/>
    <property type="match status" value="1"/>
</dbReference>
<dbReference type="AlphaFoldDB" id="A0A0B6AL09"/>
<proteinExistence type="predicted"/>
<keyword evidence="2" id="KW-0238">DNA-binding</keyword>
<reference evidence="4 5" key="1">
    <citation type="journal article" date="2015" name="Genome Announc.">
        <title>Complete genome sequences for 35 biothreat assay-relevant bacillus species.</title>
        <authorList>
            <person name="Johnson S.L."/>
            <person name="Daligault H.E."/>
            <person name="Davenport K.W."/>
            <person name="Jaissle J."/>
            <person name="Frey K.G."/>
            <person name="Ladner J.T."/>
            <person name="Broomall S.M."/>
            <person name="Bishop-Lilly K.A."/>
            <person name="Bruce D.C."/>
            <person name="Gibbons H.S."/>
            <person name="Coyne S.R."/>
            <person name="Lo C.C."/>
            <person name="Meincke L."/>
            <person name="Munk A.C."/>
            <person name="Koroleva G.I."/>
            <person name="Rosenzweig C.N."/>
            <person name="Palacios G.F."/>
            <person name="Redden C.L."/>
            <person name="Minogue T.D."/>
            <person name="Chain P.S."/>
        </authorList>
    </citation>
    <scope>NUCLEOTIDE SEQUENCE [LARGE SCALE GENOMIC DNA]</scope>
    <source>
        <strain evidence="5">ATCC 14581 / DSM 32 / JCM 2506 / NBRC 15308 / NCIMB 9376 / NCTC 10342 / NRRL B-14308 / VKM B-512</strain>
    </source>
</reference>
<dbReference type="InterPro" id="IPR000835">
    <property type="entry name" value="HTH_MarR-typ"/>
</dbReference>
<gene>
    <name evidence="4" type="ORF">BG04_2020</name>
</gene>
<dbReference type="EMBL" id="CP009920">
    <property type="protein sequence ID" value="AJI21747.1"/>
    <property type="molecule type" value="Genomic_DNA"/>
</dbReference>
<keyword evidence="3" id="KW-0804">Transcription</keyword>
<dbReference type="SMART" id="SM00347">
    <property type="entry name" value="HTH_MARR"/>
    <property type="match status" value="1"/>
</dbReference>
<protein>
    <submittedName>
        <fullName evidence="4">Bacterial regulatory, arsR family protein</fullName>
    </submittedName>
</protein>
<dbReference type="InterPro" id="IPR036390">
    <property type="entry name" value="WH_DNA-bd_sf"/>
</dbReference>
<dbReference type="Pfam" id="PF01047">
    <property type="entry name" value="MarR"/>
    <property type="match status" value="1"/>
</dbReference>
<dbReference type="CDD" id="cd00090">
    <property type="entry name" value="HTH_ARSR"/>
    <property type="match status" value="1"/>
</dbReference>
<dbReference type="GO" id="GO:0003677">
    <property type="term" value="F:DNA binding"/>
    <property type="evidence" value="ECO:0007669"/>
    <property type="project" value="UniProtKB-KW"/>
</dbReference>
<dbReference type="PRINTS" id="PR00598">
    <property type="entry name" value="HTHMARR"/>
</dbReference>
<dbReference type="GeneID" id="93645486"/>
<dbReference type="PROSITE" id="PS50995">
    <property type="entry name" value="HTH_MARR_2"/>
    <property type="match status" value="1"/>
</dbReference>
<dbReference type="SUPFAM" id="SSF46785">
    <property type="entry name" value="Winged helix' DNA-binding domain"/>
    <property type="match status" value="1"/>
</dbReference>
<evidence type="ECO:0000313" key="5">
    <source>
        <dbReference type="Proteomes" id="UP000031829"/>
    </source>
</evidence>
<accession>A0A0B6AL09</accession>
<dbReference type="KEGG" id="bmeg:BG04_2020"/>
<dbReference type="Proteomes" id="UP000031829">
    <property type="component" value="Chromosome"/>
</dbReference>
<evidence type="ECO:0000256" key="3">
    <source>
        <dbReference type="ARBA" id="ARBA00023163"/>
    </source>
</evidence>